<organism evidence="1 2">
    <name type="scientific">Thiomonas bhubaneswarensis</name>
    <dbReference type="NCBI Taxonomy" id="339866"/>
    <lineage>
        <taxon>Bacteria</taxon>
        <taxon>Pseudomonadati</taxon>
        <taxon>Pseudomonadota</taxon>
        <taxon>Betaproteobacteria</taxon>
        <taxon>Burkholderiales</taxon>
        <taxon>Thiomonas</taxon>
    </lineage>
</organism>
<dbReference type="STRING" id="339866.GCA_001418255_02047"/>
<proteinExistence type="predicted"/>
<dbReference type="Proteomes" id="UP000183649">
    <property type="component" value="Unassembled WGS sequence"/>
</dbReference>
<dbReference type="Gene3D" id="1.10.238.160">
    <property type="match status" value="1"/>
</dbReference>
<protein>
    <recommendedName>
        <fullName evidence="3">Transcriptional regulator, AlpA family</fullName>
    </recommendedName>
</protein>
<dbReference type="EMBL" id="CYHF01000007">
    <property type="protein sequence ID" value="CUA98209.1"/>
    <property type="molecule type" value="Genomic_DNA"/>
</dbReference>
<keyword evidence="2" id="KW-1185">Reference proteome</keyword>
<evidence type="ECO:0000313" key="2">
    <source>
        <dbReference type="Proteomes" id="UP000183649"/>
    </source>
</evidence>
<reference evidence="2" key="1">
    <citation type="submission" date="2015-08" db="EMBL/GenBank/DDBJ databases">
        <authorList>
            <person name="Varghese N."/>
        </authorList>
    </citation>
    <scope>NUCLEOTIDE SEQUENCE [LARGE SCALE GENOMIC DNA]</scope>
    <source>
        <strain evidence="2">DSM 18181</strain>
    </source>
</reference>
<accession>A0A0K6I4X7</accession>
<evidence type="ECO:0008006" key="3">
    <source>
        <dbReference type="Google" id="ProtNLM"/>
    </source>
</evidence>
<dbReference type="OrthoDB" id="9182156at2"/>
<evidence type="ECO:0000313" key="1">
    <source>
        <dbReference type="EMBL" id="CUA98209.1"/>
    </source>
</evidence>
<dbReference type="RefSeq" id="WP_055450928.1">
    <property type="nucleotide sequence ID" value="NZ_CYHF01000007.1"/>
</dbReference>
<name>A0A0K6I4X7_9BURK</name>
<gene>
    <name evidence="1" type="ORF">Ga0061069_1078</name>
</gene>
<dbReference type="AlphaFoldDB" id="A0A0K6I4X7"/>
<sequence length="81" mass="8659">MSRTSPHKSAPTVAPAAFNIHPDALIRRKQILGADGNPPLLAIGATKFHALIAEGRLPKPRKIGSASFWRVGDLLDAIARL</sequence>